<evidence type="ECO:0000313" key="2">
    <source>
        <dbReference type="Proteomes" id="UP001205861"/>
    </source>
</evidence>
<protein>
    <recommendedName>
        <fullName evidence="3">OmpA family protein</fullName>
    </recommendedName>
</protein>
<keyword evidence="2" id="KW-1185">Reference proteome</keyword>
<dbReference type="Proteomes" id="UP001205861">
    <property type="component" value="Unassembled WGS sequence"/>
</dbReference>
<evidence type="ECO:0000313" key="1">
    <source>
        <dbReference type="EMBL" id="MCS0607761.1"/>
    </source>
</evidence>
<dbReference type="RefSeq" id="WP_258855460.1">
    <property type="nucleotide sequence ID" value="NZ_JANUGV010000001.1"/>
</dbReference>
<comment type="caution">
    <text evidence="1">The sequence shown here is derived from an EMBL/GenBank/DDBJ whole genome shotgun (WGS) entry which is preliminary data.</text>
</comment>
<dbReference type="Gene3D" id="3.30.1330.60">
    <property type="entry name" value="OmpA-like domain"/>
    <property type="match status" value="1"/>
</dbReference>
<proteinExistence type="predicted"/>
<dbReference type="SUPFAM" id="SSF103088">
    <property type="entry name" value="OmpA-like"/>
    <property type="match status" value="1"/>
</dbReference>
<dbReference type="EMBL" id="JANUGV010000001">
    <property type="protein sequence ID" value="MCS0607761.1"/>
    <property type="molecule type" value="Genomic_DNA"/>
</dbReference>
<evidence type="ECO:0008006" key="3">
    <source>
        <dbReference type="Google" id="ProtNLM"/>
    </source>
</evidence>
<name>A0ABT2BGX8_9BURK</name>
<sequence length="349" mass="36954">MAATSLAVAIPLAIAVYSGWQQHKACIGDHDPRPVVENFCSGLRQSLNETCSAMLSVPLPGNYFQLRLGEAIKPVKFDDFTRETIRETYTACTNFWGGDPSWSYPRYLAYLNERASVLDLLLAQVKLPGARAQTSAALAGQGASPAVAPPPLNKTIDKICEATGGCPAGGGAGQGLSESEVKQIVNTEVAQLSAELRDAVDERIAQSNMRITDQLLEMRVALNEFLGGAGKPRAPGKRLVAEVAFATASAKISDQDCDGLARMVTSQLPAGSEVTVIGSADARGTAADNKRLSERRAQRAAACLSRHPAWRGARIQAHGDGVLGTLPSSMSLARKAAIYIAPPVERTAE</sequence>
<accession>A0ABT2BGX8</accession>
<gene>
    <name evidence="1" type="ORF">NX773_06250</name>
</gene>
<reference evidence="1 2" key="1">
    <citation type="submission" date="2022-08" db="EMBL/GenBank/DDBJ databases">
        <title>Reclassification of Massilia species as members of the genera Telluria, Duganella, Pseudoduganella, Mokoshia gen. nov. and Zemynaea gen. nov. using orthogonal and non-orthogonal genome-based approaches.</title>
        <authorList>
            <person name="Bowman J.P."/>
        </authorList>
    </citation>
    <scope>NUCLEOTIDE SEQUENCE [LARGE SCALE GENOMIC DNA]</scope>
    <source>
        <strain evidence="1 2">JCM 31607</strain>
    </source>
</reference>
<organism evidence="1 2">
    <name type="scientific">Massilia solisilvae</name>
    <dbReference type="NCBI Taxonomy" id="1811225"/>
    <lineage>
        <taxon>Bacteria</taxon>
        <taxon>Pseudomonadati</taxon>
        <taxon>Pseudomonadota</taxon>
        <taxon>Betaproteobacteria</taxon>
        <taxon>Burkholderiales</taxon>
        <taxon>Oxalobacteraceae</taxon>
        <taxon>Telluria group</taxon>
        <taxon>Massilia</taxon>
    </lineage>
</organism>
<dbReference type="InterPro" id="IPR036737">
    <property type="entry name" value="OmpA-like_sf"/>
</dbReference>